<dbReference type="Gene3D" id="2.40.30.10">
    <property type="entry name" value="Translation factors"/>
    <property type="match status" value="1"/>
</dbReference>
<keyword evidence="13" id="KW-1185">Reference proteome</keyword>
<dbReference type="InterPro" id="IPR017938">
    <property type="entry name" value="Riboflavin_synthase-like_b-brl"/>
</dbReference>
<dbReference type="Gene3D" id="2.60.40.790">
    <property type="match status" value="1"/>
</dbReference>
<evidence type="ECO:0000256" key="5">
    <source>
        <dbReference type="ARBA" id="ARBA00022741"/>
    </source>
</evidence>
<protein>
    <recommendedName>
        <fullName evidence="3">ferredoxin--NADP(+) reductase</fullName>
        <ecNumber evidence="3">1.18.1.2</ecNumber>
    </recommendedName>
</protein>
<comment type="cofactor">
    <cofactor evidence="1">
        <name>FAD</name>
        <dbReference type="ChEBI" id="CHEBI:57692"/>
    </cofactor>
</comment>
<dbReference type="AlphaFoldDB" id="A0A6G0W1N2"/>
<evidence type="ECO:0000259" key="10">
    <source>
        <dbReference type="PROSITE" id="PS01031"/>
    </source>
</evidence>
<gene>
    <name evidence="12" type="ORF">FWK35_00033077</name>
</gene>
<keyword evidence="5" id="KW-0547">Nucleotide-binding</keyword>
<dbReference type="InterPro" id="IPR002068">
    <property type="entry name" value="A-crystallin/Hsp20_dom"/>
</dbReference>
<dbReference type="OrthoDB" id="8299838at2759"/>
<reference evidence="12 13" key="1">
    <citation type="submission" date="2019-08" db="EMBL/GenBank/DDBJ databases">
        <title>Whole genome of Aphis craccivora.</title>
        <authorList>
            <person name="Voronova N.V."/>
            <person name="Shulinski R.S."/>
            <person name="Bandarenka Y.V."/>
            <person name="Zhorov D.G."/>
            <person name="Warner D."/>
        </authorList>
    </citation>
    <scope>NUCLEOTIDE SEQUENCE [LARGE SCALE GENOMIC DNA]</scope>
    <source>
        <strain evidence="12">180601</strain>
        <tissue evidence="12">Whole Body</tissue>
    </source>
</reference>
<dbReference type="InterPro" id="IPR001433">
    <property type="entry name" value="OxRdtase_FAD/NAD-bd"/>
</dbReference>
<dbReference type="InterPro" id="IPR008978">
    <property type="entry name" value="HSP20-like_chaperone"/>
</dbReference>
<dbReference type="PROSITE" id="PS51384">
    <property type="entry name" value="FAD_FR"/>
    <property type="match status" value="1"/>
</dbReference>
<evidence type="ECO:0000256" key="2">
    <source>
        <dbReference type="ARBA" id="ARBA00008312"/>
    </source>
</evidence>
<dbReference type="PANTHER" id="PTHR47878:SF1">
    <property type="entry name" value="FLAVODOXIN_FERREDOXIN--NADP REDUCTASE"/>
    <property type="match status" value="1"/>
</dbReference>
<evidence type="ECO:0000256" key="3">
    <source>
        <dbReference type="ARBA" id="ARBA00013223"/>
    </source>
</evidence>
<dbReference type="InterPro" id="IPR039261">
    <property type="entry name" value="FNR_nucleotide-bd"/>
</dbReference>
<dbReference type="InterPro" id="IPR033892">
    <property type="entry name" value="FNR_bac"/>
</dbReference>
<dbReference type="InterPro" id="IPR008333">
    <property type="entry name" value="Cbr1-like_FAD-bd_dom"/>
</dbReference>
<dbReference type="GO" id="GO:0034599">
    <property type="term" value="P:cellular response to oxidative stress"/>
    <property type="evidence" value="ECO:0007669"/>
    <property type="project" value="TreeGrafter"/>
</dbReference>
<dbReference type="InterPro" id="IPR017927">
    <property type="entry name" value="FAD-bd_FR_type"/>
</dbReference>
<evidence type="ECO:0000313" key="12">
    <source>
        <dbReference type="EMBL" id="KAF0719425.1"/>
    </source>
</evidence>
<sequence length="312" mass="36399">VPGYEEKELDISVHNNQLIIQGKKEKHNQDNAKINKYLHKDIIFSNFSLSFNFDHKIQEYRMNPWINAKVLKIKKWTTNLFSIFLKAPISVFQAGQFTKLAICENDNTKKIQRAYSFVNAPSSQNLEIYIVRIPNGKLSNLLYNLKSGDNLFIKKKSYGFFILQEIPDCEILWMFATGTAIAPYCSILQEGGKDIERFKNIVLIHAVRYKNELTYLPLMKQLCLKYNGKLKIQTIVSREKDNNSLPGRIPFLLKNKIIENKIGLEINRKNSHIMLCGNPSMVKETYLLLNELKNMTKHLRKKHGHITMENYW</sequence>
<dbReference type="GO" id="GO:0000166">
    <property type="term" value="F:nucleotide binding"/>
    <property type="evidence" value="ECO:0007669"/>
    <property type="project" value="UniProtKB-KW"/>
</dbReference>
<keyword evidence="8" id="KW-0560">Oxidoreductase</keyword>
<feature type="non-terminal residue" evidence="12">
    <location>
        <position position="1"/>
    </location>
</feature>
<dbReference type="EC" id="1.18.1.2" evidence="3"/>
<accession>A0A6G0W1N2</accession>
<dbReference type="Gene3D" id="3.40.50.80">
    <property type="entry name" value="Nucleotide-binding domain of ferredoxin-NADP reductase (FNR) module"/>
    <property type="match status" value="1"/>
</dbReference>
<evidence type="ECO:0000256" key="4">
    <source>
        <dbReference type="ARBA" id="ARBA00022630"/>
    </source>
</evidence>
<keyword evidence="6" id="KW-0274">FAD</keyword>
<dbReference type="GO" id="GO:0004324">
    <property type="term" value="F:ferredoxin-NADP+ reductase activity"/>
    <property type="evidence" value="ECO:0007669"/>
    <property type="project" value="UniProtKB-EC"/>
</dbReference>
<comment type="similarity">
    <text evidence="9">Belongs to the small heat shock protein (HSP20) family.</text>
</comment>
<organism evidence="12 13">
    <name type="scientific">Aphis craccivora</name>
    <name type="common">Cowpea aphid</name>
    <dbReference type="NCBI Taxonomy" id="307492"/>
    <lineage>
        <taxon>Eukaryota</taxon>
        <taxon>Metazoa</taxon>
        <taxon>Ecdysozoa</taxon>
        <taxon>Arthropoda</taxon>
        <taxon>Hexapoda</taxon>
        <taxon>Insecta</taxon>
        <taxon>Pterygota</taxon>
        <taxon>Neoptera</taxon>
        <taxon>Paraneoptera</taxon>
        <taxon>Hemiptera</taxon>
        <taxon>Sternorrhyncha</taxon>
        <taxon>Aphidomorpha</taxon>
        <taxon>Aphidoidea</taxon>
        <taxon>Aphididae</taxon>
        <taxon>Aphidini</taxon>
        <taxon>Aphis</taxon>
        <taxon>Aphis</taxon>
    </lineage>
</organism>
<feature type="domain" description="SHSP" evidence="10">
    <location>
        <begin position="1"/>
        <end position="92"/>
    </location>
</feature>
<comment type="similarity">
    <text evidence="2">Belongs to the ferredoxin--NADP reductase type 1 family.</text>
</comment>
<dbReference type="PANTHER" id="PTHR47878">
    <property type="entry name" value="OXIDOREDUCTASE FAD/NAD(P)-BINDING DOMAIN PROTEIN"/>
    <property type="match status" value="1"/>
</dbReference>
<name>A0A6G0W1N2_APHCR</name>
<keyword evidence="7" id="KW-0521">NADP</keyword>
<dbReference type="SUPFAM" id="SSF63380">
    <property type="entry name" value="Riboflavin synthase domain-like"/>
    <property type="match status" value="1"/>
</dbReference>
<dbReference type="SUPFAM" id="SSF52343">
    <property type="entry name" value="Ferredoxin reductase-like, C-terminal NADP-linked domain"/>
    <property type="match status" value="1"/>
</dbReference>
<dbReference type="PROSITE" id="PS01031">
    <property type="entry name" value="SHSP"/>
    <property type="match status" value="1"/>
</dbReference>
<dbReference type="InterPro" id="IPR051930">
    <property type="entry name" value="FNR_type-1"/>
</dbReference>
<proteinExistence type="inferred from homology"/>
<dbReference type="SUPFAM" id="SSF49764">
    <property type="entry name" value="HSP20-like chaperones"/>
    <property type="match status" value="1"/>
</dbReference>
<comment type="caution">
    <text evidence="12">The sequence shown here is derived from an EMBL/GenBank/DDBJ whole genome shotgun (WGS) entry which is preliminary data.</text>
</comment>
<dbReference type="Pfam" id="PF00970">
    <property type="entry name" value="FAD_binding_6"/>
    <property type="match status" value="1"/>
</dbReference>
<evidence type="ECO:0000259" key="11">
    <source>
        <dbReference type="PROSITE" id="PS51384"/>
    </source>
</evidence>
<dbReference type="EMBL" id="VUJU01009559">
    <property type="protein sequence ID" value="KAF0719425.1"/>
    <property type="molecule type" value="Genomic_DNA"/>
</dbReference>
<evidence type="ECO:0000256" key="7">
    <source>
        <dbReference type="ARBA" id="ARBA00022857"/>
    </source>
</evidence>
<evidence type="ECO:0000256" key="1">
    <source>
        <dbReference type="ARBA" id="ARBA00001974"/>
    </source>
</evidence>
<dbReference type="Proteomes" id="UP000478052">
    <property type="component" value="Unassembled WGS sequence"/>
</dbReference>
<feature type="domain" description="FAD-binding FR-type" evidence="11">
    <location>
        <begin position="63"/>
        <end position="164"/>
    </location>
</feature>
<evidence type="ECO:0000256" key="6">
    <source>
        <dbReference type="ARBA" id="ARBA00022827"/>
    </source>
</evidence>
<evidence type="ECO:0000256" key="8">
    <source>
        <dbReference type="ARBA" id="ARBA00023002"/>
    </source>
</evidence>
<dbReference type="CDD" id="cd06195">
    <property type="entry name" value="FNR1"/>
    <property type="match status" value="1"/>
</dbReference>
<dbReference type="GO" id="GO:0042167">
    <property type="term" value="P:heme catabolic process"/>
    <property type="evidence" value="ECO:0007669"/>
    <property type="project" value="TreeGrafter"/>
</dbReference>
<dbReference type="Pfam" id="PF00175">
    <property type="entry name" value="NAD_binding_1"/>
    <property type="match status" value="1"/>
</dbReference>
<evidence type="ECO:0000256" key="9">
    <source>
        <dbReference type="PROSITE-ProRule" id="PRU00285"/>
    </source>
</evidence>
<evidence type="ECO:0000313" key="13">
    <source>
        <dbReference type="Proteomes" id="UP000478052"/>
    </source>
</evidence>
<keyword evidence="4" id="KW-0285">Flavoprotein</keyword>